<reference evidence="2" key="2">
    <citation type="submission" date="2018-02" db="EMBL/GenBank/DDBJ databases">
        <title>Complete genome sequence of the Methanococcus maripaludis type strain JJ (DSM 2067), a model for selenoprotein synthesis in Archaea.</title>
        <authorList>
            <person name="Poehlein A."/>
            <person name="Heym D."/>
            <person name="Quitzke V."/>
            <person name="Fersch J."/>
            <person name="Daniel R."/>
            <person name="Rother M."/>
        </authorList>
    </citation>
    <scope>NUCLEOTIDE SEQUENCE [LARGE SCALE GENOMIC DNA]</scope>
    <source>
        <strain evidence="2">DSM 2067</strain>
    </source>
</reference>
<proteinExistence type="predicted"/>
<dbReference type="EMBL" id="JACDUO010000001">
    <property type="protein sequence ID" value="MBA2864288.1"/>
    <property type="molecule type" value="Genomic_DNA"/>
</dbReference>
<dbReference type="RefSeq" id="WP_104837494.1">
    <property type="nucleotide sequence ID" value="NZ_CP026606.1"/>
</dbReference>
<reference evidence="3 6" key="3">
    <citation type="submission" date="2020-07" db="EMBL/GenBank/DDBJ databases">
        <title>Genomic Encyclopedia of Type Strains, Phase IV (KMG-V): Genome sequencing to study the core and pangenomes of soil and plant-associated prokaryotes.</title>
        <authorList>
            <person name="Whitman W."/>
        </authorList>
    </citation>
    <scope>NUCLEOTIDE SEQUENCE [LARGE SCALE GENOMIC DNA]</scope>
    <source>
        <strain evidence="3 6">C13</strain>
        <strain evidence="4 7">D1</strain>
    </source>
</reference>
<protein>
    <submittedName>
        <fullName evidence="3">Succinate dehydrogenase hydrophobic anchor subunit</fullName>
    </submittedName>
</protein>
<feature type="transmembrane region" description="Helical" evidence="1">
    <location>
        <begin position="52"/>
        <end position="75"/>
    </location>
</feature>
<evidence type="ECO:0000313" key="6">
    <source>
        <dbReference type="Proteomes" id="UP000567099"/>
    </source>
</evidence>
<evidence type="ECO:0000313" key="3">
    <source>
        <dbReference type="EMBL" id="MBA2864288.1"/>
    </source>
</evidence>
<feature type="transmembrane region" description="Helical" evidence="1">
    <location>
        <begin position="115"/>
        <end position="134"/>
    </location>
</feature>
<evidence type="ECO:0000313" key="5">
    <source>
        <dbReference type="Proteomes" id="UP000239462"/>
    </source>
</evidence>
<evidence type="ECO:0000313" key="2">
    <source>
        <dbReference type="EMBL" id="AVB75871.1"/>
    </source>
</evidence>
<dbReference type="KEGG" id="mmad:MMJJ_04540"/>
<dbReference type="Proteomes" id="UP000567099">
    <property type="component" value="Unassembled WGS sequence"/>
</dbReference>
<keyword evidence="1" id="KW-0472">Membrane</keyword>
<evidence type="ECO:0000256" key="1">
    <source>
        <dbReference type="SAM" id="Phobius"/>
    </source>
</evidence>
<evidence type="ECO:0000313" key="7">
    <source>
        <dbReference type="Proteomes" id="UP000590564"/>
    </source>
</evidence>
<gene>
    <name evidence="3" type="ORF">HNP94_001288</name>
    <name evidence="4" type="ORF">HNP96_001255</name>
    <name evidence="2" type="ORF">MMJJ_04540</name>
</gene>
<keyword evidence="1" id="KW-1133">Transmembrane helix</keyword>
<evidence type="ECO:0000313" key="4">
    <source>
        <dbReference type="EMBL" id="MBB6497214.1"/>
    </source>
</evidence>
<dbReference type="AlphaFoldDB" id="A0A2L1C910"/>
<accession>A0A2L1C910</accession>
<dbReference type="GeneID" id="36101547"/>
<dbReference type="EMBL" id="CP026606">
    <property type="protein sequence ID" value="AVB75871.1"/>
    <property type="molecule type" value="Genomic_DNA"/>
</dbReference>
<feature type="transmembrane region" description="Helical" evidence="1">
    <location>
        <begin position="140"/>
        <end position="160"/>
    </location>
</feature>
<feature type="transmembrane region" description="Helical" evidence="1">
    <location>
        <begin position="22"/>
        <end position="40"/>
    </location>
</feature>
<dbReference type="Proteomes" id="UP000590564">
    <property type="component" value="Unassembled WGS sequence"/>
</dbReference>
<organism evidence="2 5">
    <name type="scientific">Methanococcus maripaludis</name>
    <name type="common">Methanococcus deltae</name>
    <dbReference type="NCBI Taxonomy" id="39152"/>
    <lineage>
        <taxon>Archaea</taxon>
        <taxon>Methanobacteriati</taxon>
        <taxon>Methanobacteriota</taxon>
        <taxon>Methanomada group</taxon>
        <taxon>Methanococci</taxon>
        <taxon>Methanococcales</taxon>
        <taxon>Methanococcaceae</taxon>
        <taxon>Methanococcus</taxon>
    </lineage>
</organism>
<dbReference type="EMBL" id="JACHED010000002">
    <property type="protein sequence ID" value="MBB6497214.1"/>
    <property type="molecule type" value="Genomic_DNA"/>
</dbReference>
<sequence>MWEKDRIYADSQRKIHESFPKIIVNLAVAFVIWLLAILVFQPLGDFLGNPFIFGLIGMKAIISGVVIIALVIILLKILKNILMLTDGISDMVAVKFMKDDLNEEKLQHYRSGFRGLGYVLLAIIAYMFFLPLLAGIFAALAGIVLVLLIIWAIFVVIRVGNIFSEDIERKAAEITKKFEKTENKESEEE</sequence>
<keyword evidence="1" id="KW-0812">Transmembrane</keyword>
<name>A0A2L1C910_METMI</name>
<reference evidence="5" key="1">
    <citation type="journal article" date="2018" name="Genome Announc.">
        <title>Complete Genome Sequence of the Methanococcus maripaludis Type Strain JJ (DSM 2067), a Model for Selenoprotein Synthesis in Archaea.</title>
        <authorList>
            <person name="Poehlein A."/>
            <person name="Heym D."/>
            <person name="Quitzke V."/>
            <person name="Fersch J."/>
            <person name="Daniel R."/>
            <person name="Rother M."/>
        </authorList>
    </citation>
    <scope>NUCLEOTIDE SEQUENCE [LARGE SCALE GENOMIC DNA]</scope>
    <source>
        <strain evidence="5">DSM 2067</strain>
    </source>
</reference>
<dbReference type="Proteomes" id="UP000239462">
    <property type="component" value="Chromosome"/>
</dbReference>